<dbReference type="Proteomes" id="UP001446871">
    <property type="component" value="Unassembled WGS sequence"/>
</dbReference>
<comment type="caution">
    <text evidence="3">The sequence shown here is derived from an EMBL/GenBank/DDBJ whole genome shotgun (WGS) entry which is preliminary data.</text>
</comment>
<feature type="compositionally biased region" description="Basic and acidic residues" evidence="1">
    <location>
        <begin position="1"/>
        <end position="10"/>
    </location>
</feature>
<evidence type="ECO:0000256" key="1">
    <source>
        <dbReference type="SAM" id="MobiDB-lite"/>
    </source>
</evidence>
<gene>
    <name evidence="3" type="ORF">PG996_006870</name>
</gene>
<feature type="transmembrane region" description="Helical" evidence="2">
    <location>
        <begin position="142"/>
        <end position="162"/>
    </location>
</feature>
<keyword evidence="4" id="KW-1185">Reference proteome</keyword>
<feature type="transmembrane region" description="Helical" evidence="2">
    <location>
        <begin position="109"/>
        <end position="130"/>
    </location>
</feature>
<accession>A0ABR1VCU5</accession>
<evidence type="ECO:0000256" key="2">
    <source>
        <dbReference type="SAM" id="Phobius"/>
    </source>
</evidence>
<evidence type="ECO:0000313" key="3">
    <source>
        <dbReference type="EMBL" id="KAK8067758.1"/>
    </source>
</evidence>
<reference evidence="3 4" key="1">
    <citation type="submission" date="2023-01" db="EMBL/GenBank/DDBJ databases">
        <title>Analysis of 21 Apiospora genomes using comparative genomics revels a genus with tremendous synthesis potential of carbohydrate active enzymes and secondary metabolites.</title>
        <authorList>
            <person name="Sorensen T."/>
        </authorList>
    </citation>
    <scope>NUCLEOTIDE SEQUENCE [LARGE SCALE GENOMIC DNA]</scope>
    <source>
        <strain evidence="3 4">CBS 83171</strain>
    </source>
</reference>
<keyword evidence="2" id="KW-0812">Transmembrane</keyword>
<keyword evidence="2" id="KW-1133">Transmembrane helix</keyword>
<sequence length="171" mass="19977">MCEKFEDHEFSPTQKDSFPESSDHSYQFTPRPMDMVPSISKHEFYRRFYTCSEATKRYHLHHTCKLLQGHSHDVLHRLPRRTQELEPGGDKRERFWGLYAREAVSLRRVLIYNLICILPVLAFFFTWLFGIGSATDLQNASVPIGVITALMSLFWSLFLGSLQFGGRSEER</sequence>
<name>A0ABR1VCU5_9PEZI</name>
<dbReference type="EMBL" id="JAQQWM010000004">
    <property type="protein sequence ID" value="KAK8067758.1"/>
    <property type="molecule type" value="Genomic_DNA"/>
</dbReference>
<feature type="region of interest" description="Disordered" evidence="1">
    <location>
        <begin position="1"/>
        <end position="31"/>
    </location>
</feature>
<proteinExistence type="predicted"/>
<protein>
    <submittedName>
        <fullName evidence="3">Uncharacterized protein</fullName>
    </submittedName>
</protein>
<evidence type="ECO:0000313" key="4">
    <source>
        <dbReference type="Proteomes" id="UP001446871"/>
    </source>
</evidence>
<organism evidence="3 4">
    <name type="scientific">Apiospora saccharicola</name>
    <dbReference type="NCBI Taxonomy" id="335842"/>
    <lineage>
        <taxon>Eukaryota</taxon>
        <taxon>Fungi</taxon>
        <taxon>Dikarya</taxon>
        <taxon>Ascomycota</taxon>
        <taxon>Pezizomycotina</taxon>
        <taxon>Sordariomycetes</taxon>
        <taxon>Xylariomycetidae</taxon>
        <taxon>Amphisphaeriales</taxon>
        <taxon>Apiosporaceae</taxon>
        <taxon>Apiospora</taxon>
    </lineage>
</organism>
<keyword evidence="2" id="KW-0472">Membrane</keyword>